<proteinExistence type="predicted"/>
<accession>A0A9W8J7J0</accession>
<evidence type="ECO:0000256" key="1">
    <source>
        <dbReference type="SAM" id="MobiDB-lite"/>
    </source>
</evidence>
<name>A0A9W8J7J0_9AGAR</name>
<comment type="caution">
    <text evidence="2">The sequence shown here is derived from an EMBL/GenBank/DDBJ whole genome shotgun (WGS) entry which is preliminary data.</text>
</comment>
<reference evidence="2" key="1">
    <citation type="submission" date="2022-06" db="EMBL/GenBank/DDBJ databases">
        <title>Genome Sequence of Candolleomyces eurysporus.</title>
        <authorList>
            <person name="Buettner E."/>
        </authorList>
    </citation>
    <scope>NUCLEOTIDE SEQUENCE</scope>
    <source>
        <strain evidence="2">VTCC 930004</strain>
    </source>
</reference>
<keyword evidence="3" id="KW-1185">Reference proteome</keyword>
<feature type="non-terminal residue" evidence="2">
    <location>
        <position position="177"/>
    </location>
</feature>
<dbReference type="AlphaFoldDB" id="A0A9W8J7J0"/>
<dbReference type="Proteomes" id="UP001140091">
    <property type="component" value="Unassembled WGS sequence"/>
</dbReference>
<protein>
    <submittedName>
        <fullName evidence="2">Uncharacterized protein</fullName>
    </submittedName>
</protein>
<dbReference type="EMBL" id="JANBPK010000863">
    <property type="protein sequence ID" value="KAJ2929652.1"/>
    <property type="molecule type" value="Genomic_DNA"/>
</dbReference>
<sequence length="177" mass="19346">MLAINTPHLVRAIKQAGTKLHPYNQLTPTSRVITTSQFNSPHRLLSFTSKFRNNFGGSSDLPTSSHPGKIVEESSDETTSNVYLINAFTQGHVTDSSHNENKADPQYQSAIRGRHTRLHGSGSPLDAASAENGVKQAKPKQMGMGNKEQVGFVEQVGSASASAIKFEDEEEERNRKL</sequence>
<feature type="region of interest" description="Disordered" evidence="1">
    <location>
        <begin position="116"/>
        <end position="145"/>
    </location>
</feature>
<evidence type="ECO:0000313" key="2">
    <source>
        <dbReference type="EMBL" id="KAJ2929652.1"/>
    </source>
</evidence>
<evidence type="ECO:0000313" key="3">
    <source>
        <dbReference type="Proteomes" id="UP001140091"/>
    </source>
</evidence>
<dbReference type="OrthoDB" id="2687798at2759"/>
<gene>
    <name evidence="2" type="ORF">H1R20_g7441</name>
</gene>
<feature type="region of interest" description="Disordered" evidence="1">
    <location>
        <begin position="158"/>
        <end position="177"/>
    </location>
</feature>
<organism evidence="2 3">
    <name type="scientific">Candolleomyces eurysporus</name>
    <dbReference type="NCBI Taxonomy" id="2828524"/>
    <lineage>
        <taxon>Eukaryota</taxon>
        <taxon>Fungi</taxon>
        <taxon>Dikarya</taxon>
        <taxon>Basidiomycota</taxon>
        <taxon>Agaricomycotina</taxon>
        <taxon>Agaricomycetes</taxon>
        <taxon>Agaricomycetidae</taxon>
        <taxon>Agaricales</taxon>
        <taxon>Agaricineae</taxon>
        <taxon>Psathyrellaceae</taxon>
        <taxon>Candolleomyces</taxon>
    </lineage>
</organism>